<gene>
    <name evidence="2" type="ORF">AFUS01_LOCUS21897</name>
</gene>
<evidence type="ECO:0000256" key="1">
    <source>
        <dbReference type="SAM" id="SignalP"/>
    </source>
</evidence>
<evidence type="ECO:0000313" key="2">
    <source>
        <dbReference type="EMBL" id="CAG7733454.1"/>
    </source>
</evidence>
<comment type="caution">
    <text evidence="2">The sequence shown here is derived from an EMBL/GenBank/DDBJ whole genome shotgun (WGS) entry which is preliminary data.</text>
</comment>
<feature type="chain" id="PRO_5035321579" evidence="1">
    <location>
        <begin position="19"/>
        <end position="249"/>
    </location>
</feature>
<proteinExistence type="predicted"/>
<accession>A0A8J2K841</accession>
<dbReference type="Pfam" id="PF16984">
    <property type="entry name" value="Grp7_allergen"/>
    <property type="match status" value="1"/>
</dbReference>
<protein>
    <submittedName>
        <fullName evidence="2">Uncharacterized protein</fullName>
    </submittedName>
</protein>
<feature type="non-terminal residue" evidence="2">
    <location>
        <position position="1"/>
    </location>
</feature>
<reference evidence="2" key="1">
    <citation type="submission" date="2021-06" db="EMBL/GenBank/DDBJ databases">
        <authorList>
            <person name="Hodson N. C."/>
            <person name="Mongue J. A."/>
            <person name="Jaron S. K."/>
        </authorList>
    </citation>
    <scope>NUCLEOTIDE SEQUENCE</scope>
</reference>
<organism evidence="2 3">
    <name type="scientific">Allacma fusca</name>
    <dbReference type="NCBI Taxonomy" id="39272"/>
    <lineage>
        <taxon>Eukaryota</taxon>
        <taxon>Metazoa</taxon>
        <taxon>Ecdysozoa</taxon>
        <taxon>Arthropoda</taxon>
        <taxon>Hexapoda</taxon>
        <taxon>Collembola</taxon>
        <taxon>Symphypleona</taxon>
        <taxon>Sminthuridae</taxon>
        <taxon>Allacma</taxon>
    </lineage>
</organism>
<sequence>MFTKSLILVVLACGLAQGAISPIHSIFNEAMKSKPLDFAIQADMSEWVDEILANVRIVMKKQGLDAIALPDTHVEFEKKILGITWHGEASIYDGVLKGLETMKRTGVAELDTDPENGDILIAVEAGVNSGTLGATMLAKFMDLGPTATITGTITNIRVKLNIRASIGADGLVAQLDEFDVQNLGLLTIDVKGLGFILDFLVEIVVDVIGNLIKGLVGELLQGTIKDIINSILKNPPPIPSRTLNILQLA</sequence>
<dbReference type="AlphaFoldDB" id="A0A8J2K841"/>
<dbReference type="Proteomes" id="UP000708208">
    <property type="component" value="Unassembled WGS sequence"/>
</dbReference>
<evidence type="ECO:0000313" key="3">
    <source>
        <dbReference type="Proteomes" id="UP000708208"/>
    </source>
</evidence>
<dbReference type="InterPro" id="IPR020234">
    <property type="entry name" value="Mite_allergen_group-7"/>
</dbReference>
<dbReference type="EMBL" id="CAJVCH010249269">
    <property type="protein sequence ID" value="CAG7733454.1"/>
    <property type="molecule type" value="Genomic_DNA"/>
</dbReference>
<feature type="signal peptide" evidence="1">
    <location>
        <begin position="1"/>
        <end position="18"/>
    </location>
</feature>
<dbReference type="OrthoDB" id="6419576at2759"/>
<name>A0A8J2K841_9HEXA</name>
<keyword evidence="3" id="KW-1185">Reference proteome</keyword>
<keyword evidence="1" id="KW-0732">Signal</keyword>